<dbReference type="InterPro" id="IPR052163">
    <property type="entry name" value="DGC-Regulatory_Protein"/>
</dbReference>
<dbReference type="SUPFAM" id="SSF55785">
    <property type="entry name" value="PYP-like sensor domain (PAS domain)"/>
    <property type="match status" value="1"/>
</dbReference>
<proteinExistence type="predicted"/>
<protein>
    <submittedName>
        <fullName evidence="2">Diguanylate cyclase (GGDEF)-like protein/PAS domain S-box-containing protein</fullName>
    </submittedName>
</protein>
<dbReference type="NCBIfam" id="TIGR00254">
    <property type="entry name" value="GGDEF"/>
    <property type="match status" value="1"/>
</dbReference>
<dbReference type="SMART" id="SM00267">
    <property type="entry name" value="GGDEF"/>
    <property type="match status" value="1"/>
</dbReference>
<dbReference type="InterPro" id="IPR000014">
    <property type="entry name" value="PAS"/>
</dbReference>
<evidence type="ECO:0000313" key="2">
    <source>
        <dbReference type="EMBL" id="MBB6144182.1"/>
    </source>
</evidence>
<gene>
    <name evidence="2" type="ORF">HNQ77_002134</name>
</gene>
<dbReference type="InterPro" id="IPR043128">
    <property type="entry name" value="Rev_trsase/Diguanyl_cyclase"/>
</dbReference>
<accession>A0A841JS18</accession>
<sequence>MPQSQIDIAMKVIDRVDTMLGYWDRNLRCRFVNAAYPAWFGRTREEILKMTKKELLGPFFELEWPYISGVLSGQPQVFERDFTLPDGSIRHTIASYYPDIANGIVQGFSVQVTDVTPLKRLEIELQAAKKQAEMLATHDFLTGLPNRVLLMDRISAAMMRAEREGGVVGLVAIDIDEFKNVNDSYGHEAGDFVLKSIANRMKEAIRATDTVTRLGGDEFLLLAADAEGVPGIESAIARVQRAVNQPLEYNGIALTPSISCGAAIFPSNGKNPNELLVSADAALYQAKRQGKSCLVLAVQSREPEIS</sequence>
<dbReference type="EMBL" id="JACHEK010000004">
    <property type="protein sequence ID" value="MBB6144182.1"/>
    <property type="molecule type" value="Genomic_DNA"/>
</dbReference>
<dbReference type="InterPro" id="IPR013656">
    <property type="entry name" value="PAS_4"/>
</dbReference>
<name>A0A841JS18_9BACT</name>
<dbReference type="AlphaFoldDB" id="A0A841JS18"/>
<dbReference type="RefSeq" id="WP_050059153.1">
    <property type="nucleotide sequence ID" value="NZ_JACHEK010000004.1"/>
</dbReference>
<evidence type="ECO:0000259" key="1">
    <source>
        <dbReference type="PROSITE" id="PS50887"/>
    </source>
</evidence>
<dbReference type="Gene3D" id="3.30.70.270">
    <property type="match status" value="1"/>
</dbReference>
<dbReference type="InterPro" id="IPR029787">
    <property type="entry name" value="Nucleotide_cyclase"/>
</dbReference>
<feature type="domain" description="GGDEF" evidence="1">
    <location>
        <begin position="166"/>
        <end position="299"/>
    </location>
</feature>
<dbReference type="InterPro" id="IPR035965">
    <property type="entry name" value="PAS-like_dom_sf"/>
</dbReference>
<dbReference type="NCBIfam" id="TIGR00229">
    <property type="entry name" value="sensory_box"/>
    <property type="match status" value="1"/>
</dbReference>
<dbReference type="FunFam" id="3.30.70.270:FF:000001">
    <property type="entry name" value="Diguanylate cyclase domain protein"/>
    <property type="match status" value="1"/>
</dbReference>
<dbReference type="Proteomes" id="UP000538666">
    <property type="component" value="Unassembled WGS sequence"/>
</dbReference>
<dbReference type="Gene3D" id="3.30.450.20">
    <property type="entry name" value="PAS domain"/>
    <property type="match status" value="1"/>
</dbReference>
<dbReference type="Pfam" id="PF08448">
    <property type="entry name" value="PAS_4"/>
    <property type="match status" value="1"/>
</dbReference>
<dbReference type="PROSITE" id="PS50887">
    <property type="entry name" value="GGDEF"/>
    <property type="match status" value="1"/>
</dbReference>
<reference evidence="2 3" key="1">
    <citation type="submission" date="2020-08" db="EMBL/GenBank/DDBJ databases">
        <title>Genomic Encyclopedia of Type Strains, Phase IV (KMG-IV): sequencing the most valuable type-strain genomes for metagenomic binning, comparative biology and taxonomic classification.</title>
        <authorList>
            <person name="Goeker M."/>
        </authorList>
    </citation>
    <scope>NUCLEOTIDE SEQUENCE [LARGE SCALE GENOMIC DNA]</scope>
    <source>
        <strain evidence="2 3">DSM 103733</strain>
    </source>
</reference>
<evidence type="ECO:0000313" key="3">
    <source>
        <dbReference type="Proteomes" id="UP000538666"/>
    </source>
</evidence>
<keyword evidence="3" id="KW-1185">Reference proteome</keyword>
<dbReference type="Pfam" id="PF00990">
    <property type="entry name" value="GGDEF"/>
    <property type="match status" value="1"/>
</dbReference>
<organism evidence="2 3">
    <name type="scientific">Silvibacterium bohemicum</name>
    <dbReference type="NCBI Taxonomy" id="1577686"/>
    <lineage>
        <taxon>Bacteria</taxon>
        <taxon>Pseudomonadati</taxon>
        <taxon>Acidobacteriota</taxon>
        <taxon>Terriglobia</taxon>
        <taxon>Terriglobales</taxon>
        <taxon>Acidobacteriaceae</taxon>
        <taxon>Silvibacterium</taxon>
    </lineage>
</organism>
<dbReference type="CDD" id="cd01949">
    <property type="entry name" value="GGDEF"/>
    <property type="match status" value="1"/>
</dbReference>
<dbReference type="GO" id="GO:0003824">
    <property type="term" value="F:catalytic activity"/>
    <property type="evidence" value="ECO:0007669"/>
    <property type="project" value="UniProtKB-ARBA"/>
</dbReference>
<comment type="caution">
    <text evidence="2">The sequence shown here is derived from an EMBL/GenBank/DDBJ whole genome shotgun (WGS) entry which is preliminary data.</text>
</comment>
<dbReference type="PANTHER" id="PTHR46663:SF2">
    <property type="entry name" value="GGDEF DOMAIN-CONTAINING PROTEIN"/>
    <property type="match status" value="1"/>
</dbReference>
<dbReference type="CDD" id="cd00130">
    <property type="entry name" value="PAS"/>
    <property type="match status" value="1"/>
</dbReference>
<dbReference type="InterPro" id="IPR000160">
    <property type="entry name" value="GGDEF_dom"/>
</dbReference>
<dbReference type="SUPFAM" id="SSF55073">
    <property type="entry name" value="Nucleotide cyclase"/>
    <property type="match status" value="1"/>
</dbReference>
<dbReference type="PANTHER" id="PTHR46663">
    <property type="entry name" value="DIGUANYLATE CYCLASE DGCT-RELATED"/>
    <property type="match status" value="1"/>
</dbReference>